<sequence>MKKNVAKKPNLLLSIAQCKCSHCRQGDMFPHSAFNIAKFAQTNERCPVCNFKFEIEPGFFVGSMYIGYAISVALFTTVAVGINILSNIFGFETSVRMYVISIIVATILMIPFNFRYSRVLMLYWFGGESAKYDETAVLKAQD</sequence>
<keyword evidence="3" id="KW-1185">Reference proteome</keyword>
<keyword evidence="1" id="KW-1133">Transmembrane helix</keyword>
<evidence type="ECO:0000256" key="1">
    <source>
        <dbReference type="SAM" id="Phobius"/>
    </source>
</evidence>
<dbReference type="AlphaFoldDB" id="A0A1I2F5R8"/>
<feature type="transmembrane region" description="Helical" evidence="1">
    <location>
        <begin position="65"/>
        <end position="85"/>
    </location>
</feature>
<proteinExistence type="predicted"/>
<dbReference type="RefSeq" id="WP_143090850.1">
    <property type="nucleotide sequence ID" value="NZ_FONY01000012.1"/>
</dbReference>
<evidence type="ECO:0000313" key="2">
    <source>
        <dbReference type="EMBL" id="SFF00048.1"/>
    </source>
</evidence>
<evidence type="ECO:0008006" key="4">
    <source>
        <dbReference type="Google" id="ProtNLM"/>
    </source>
</evidence>
<dbReference type="OrthoDB" id="9790326at2"/>
<organism evidence="2 3">
    <name type="scientific">Thermoflexibacter ruber</name>
    <dbReference type="NCBI Taxonomy" id="1003"/>
    <lineage>
        <taxon>Bacteria</taxon>
        <taxon>Pseudomonadati</taxon>
        <taxon>Bacteroidota</taxon>
        <taxon>Cytophagia</taxon>
        <taxon>Cytophagales</taxon>
        <taxon>Thermoflexibacteraceae</taxon>
        <taxon>Thermoflexibacter</taxon>
    </lineage>
</organism>
<gene>
    <name evidence="2" type="ORF">SAMN04488541_101277</name>
</gene>
<protein>
    <recommendedName>
        <fullName evidence="4">DUF983 domain-containing protein</fullName>
    </recommendedName>
</protein>
<evidence type="ECO:0000313" key="3">
    <source>
        <dbReference type="Proteomes" id="UP000199513"/>
    </source>
</evidence>
<dbReference type="EMBL" id="FONY01000012">
    <property type="protein sequence ID" value="SFF00048.1"/>
    <property type="molecule type" value="Genomic_DNA"/>
</dbReference>
<reference evidence="2 3" key="1">
    <citation type="submission" date="2016-10" db="EMBL/GenBank/DDBJ databases">
        <authorList>
            <person name="de Groot N.N."/>
        </authorList>
    </citation>
    <scope>NUCLEOTIDE SEQUENCE [LARGE SCALE GENOMIC DNA]</scope>
    <source>
        <strain>GEY</strain>
        <strain evidence="3">DSM 9560</strain>
    </source>
</reference>
<keyword evidence="1" id="KW-0812">Transmembrane</keyword>
<feature type="transmembrane region" description="Helical" evidence="1">
    <location>
        <begin position="97"/>
        <end position="114"/>
    </location>
</feature>
<accession>A0A1I2F5R8</accession>
<keyword evidence="1" id="KW-0472">Membrane</keyword>
<dbReference type="Proteomes" id="UP000199513">
    <property type="component" value="Unassembled WGS sequence"/>
</dbReference>
<name>A0A1I2F5R8_9BACT</name>
<dbReference type="STRING" id="1003.SAMN04488541_101277"/>